<evidence type="ECO:0000256" key="12">
    <source>
        <dbReference type="ARBA" id="ARBA00048366"/>
    </source>
</evidence>
<keyword evidence="6 13" id="KW-0808">Transferase</keyword>
<evidence type="ECO:0000313" key="16">
    <source>
        <dbReference type="Proteomes" id="UP000826050"/>
    </source>
</evidence>
<comment type="function">
    <text evidence="13">Required for the formation of a threonylcarbamoyl group on adenosine at position 37 (t(6)A37) in tRNAs that read codons beginning with adenine.</text>
</comment>
<accession>A0ABX8SSQ9</accession>
<evidence type="ECO:0000256" key="7">
    <source>
        <dbReference type="ARBA" id="ARBA00022694"/>
    </source>
</evidence>
<evidence type="ECO:0000256" key="8">
    <source>
        <dbReference type="ARBA" id="ARBA00022695"/>
    </source>
</evidence>
<dbReference type="InterPro" id="IPR005145">
    <property type="entry name" value="Sua5_C"/>
</dbReference>
<dbReference type="SUPFAM" id="SSF55821">
    <property type="entry name" value="YrdC/RibB"/>
    <property type="match status" value="1"/>
</dbReference>
<gene>
    <name evidence="15" type="ORF">FE795_03465</name>
</gene>
<evidence type="ECO:0000256" key="6">
    <source>
        <dbReference type="ARBA" id="ARBA00022679"/>
    </source>
</evidence>
<proteinExistence type="inferred from homology"/>
<keyword evidence="9 13" id="KW-0547">Nucleotide-binding</keyword>
<dbReference type="PIRSF" id="PIRSF004930">
    <property type="entry name" value="Tln_factor_SUA5"/>
    <property type="match status" value="1"/>
</dbReference>
<evidence type="ECO:0000256" key="9">
    <source>
        <dbReference type="ARBA" id="ARBA00022741"/>
    </source>
</evidence>
<protein>
    <recommendedName>
        <fullName evidence="4 13">Threonylcarbamoyl-AMP synthase</fullName>
        <shortName evidence="13">TC-AMP synthase</shortName>
        <ecNumber evidence="3 13">2.7.7.87</ecNumber>
    </recommendedName>
    <alternativeName>
        <fullName evidence="11 13">L-threonylcarbamoyladenylate synthase</fullName>
    </alternativeName>
</protein>
<keyword evidence="5 13" id="KW-0963">Cytoplasm</keyword>
<keyword evidence="8 13" id="KW-0548">Nucleotidyltransferase</keyword>
<dbReference type="NCBIfam" id="TIGR00057">
    <property type="entry name" value="L-threonylcarbamoyladenylate synthase"/>
    <property type="match status" value="1"/>
</dbReference>
<feature type="domain" description="YrdC-like" evidence="14">
    <location>
        <begin position="11"/>
        <end position="211"/>
    </location>
</feature>
<dbReference type="Gene3D" id="3.90.870.10">
    <property type="entry name" value="DHBP synthase"/>
    <property type="match status" value="1"/>
</dbReference>
<comment type="subcellular location">
    <subcellularLocation>
        <location evidence="1 13">Cytoplasm</location>
    </subcellularLocation>
</comment>
<organism evidence="15 16">
    <name type="scientific">Alcaligenes ammonioxydans</name>
    <dbReference type="NCBI Taxonomy" id="2582914"/>
    <lineage>
        <taxon>Bacteria</taxon>
        <taxon>Pseudomonadati</taxon>
        <taxon>Pseudomonadota</taxon>
        <taxon>Betaproteobacteria</taxon>
        <taxon>Burkholderiales</taxon>
        <taxon>Alcaligenaceae</taxon>
        <taxon>Alcaligenes</taxon>
    </lineage>
</organism>
<dbReference type="Pfam" id="PF03481">
    <property type="entry name" value="Sua5_C"/>
    <property type="match status" value="1"/>
</dbReference>
<dbReference type="InterPro" id="IPR017945">
    <property type="entry name" value="DHBP_synth_RibB-like_a/b_dom"/>
</dbReference>
<dbReference type="EMBL" id="CP049362">
    <property type="protein sequence ID" value="QXX78162.1"/>
    <property type="molecule type" value="Genomic_DNA"/>
</dbReference>
<keyword evidence="16" id="KW-1185">Reference proteome</keyword>
<comment type="catalytic activity">
    <reaction evidence="12 13">
        <text>L-threonine + hydrogencarbonate + ATP = L-threonylcarbamoyladenylate + diphosphate + H2O</text>
        <dbReference type="Rhea" id="RHEA:36407"/>
        <dbReference type="ChEBI" id="CHEBI:15377"/>
        <dbReference type="ChEBI" id="CHEBI:17544"/>
        <dbReference type="ChEBI" id="CHEBI:30616"/>
        <dbReference type="ChEBI" id="CHEBI:33019"/>
        <dbReference type="ChEBI" id="CHEBI:57926"/>
        <dbReference type="ChEBI" id="CHEBI:73682"/>
        <dbReference type="EC" id="2.7.7.87"/>
    </reaction>
</comment>
<comment type="similarity">
    <text evidence="2 13">Belongs to the SUA5 family.</text>
</comment>
<evidence type="ECO:0000256" key="1">
    <source>
        <dbReference type="ARBA" id="ARBA00004496"/>
    </source>
</evidence>
<dbReference type="Proteomes" id="UP000826050">
    <property type="component" value="Chromosome"/>
</dbReference>
<keyword evidence="10 13" id="KW-0067">ATP-binding</keyword>
<evidence type="ECO:0000256" key="5">
    <source>
        <dbReference type="ARBA" id="ARBA00022490"/>
    </source>
</evidence>
<dbReference type="RefSeq" id="WP_131071311.1">
    <property type="nucleotide sequence ID" value="NZ_CP049362.1"/>
</dbReference>
<evidence type="ECO:0000256" key="2">
    <source>
        <dbReference type="ARBA" id="ARBA00007663"/>
    </source>
</evidence>
<dbReference type="PANTHER" id="PTHR17490:SF16">
    <property type="entry name" value="THREONYLCARBAMOYL-AMP SYNTHASE"/>
    <property type="match status" value="1"/>
</dbReference>
<evidence type="ECO:0000256" key="4">
    <source>
        <dbReference type="ARBA" id="ARBA00015492"/>
    </source>
</evidence>
<keyword evidence="7 13" id="KW-0819">tRNA processing</keyword>
<evidence type="ECO:0000256" key="3">
    <source>
        <dbReference type="ARBA" id="ARBA00012584"/>
    </source>
</evidence>
<dbReference type="Gene3D" id="3.40.50.11030">
    <property type="entry name" value="Threonylcarbamoyl-AMP synthase, C-terminal domain"/>
    <property type="match status" value="1"/>
</dbReference>
<dbReference type="Pfam" id="PF01300">
    <property type="entry name" value="Sua5_yciO_yrdC"/>
    <property type="match status" value="1"/>
</dbReference>
<dbReference type="InterPro" id="IPR050156">
    <property type="entry name" value="TC-AMP_synthase_SUA5"/>
</dbReference>
<evidence type="ECO:0000256" key="10">
    <source>
        <dbReference type="ARBA" id="ARBA00022840"/>
    </source>
</evidence>
<evidence type="ECO:0000259" key="14">
    <source>
        <dbReference type="PROSITE" id="PS51163"/>
    </source>
</evidence>
<dbReference type="PANTHER" id="PTHR17490">
    <property type="entry name" value="SUA5"/>
    <property type="match status" value="1"/>
</dbReference>
<dbReference type="InterPro" id="IPR010923">
    <property type="entry name" value="T(6)A37_SUA5"/>
</dbReference>
<dbReference type="InterPro" id="IPR006070">
    <property type="entry name" value="Sua5-like_dom"/>
</dbReference>
<dbReference type="EC" id="2.7.7.87" evidence="3 13"/>
<reference evidence="15 16" key="1">
    <citation type="submission" date="2020-02" db="EMBL/GenBank/DDBJ databases">
        <title>Partial ammonium oxidation to N2 by heterotrophic bacteria.</title>
        <authorList>
            <person name="Wu M."/>
        </authorList>
    </citation>
    <scope>NUCLEOTIDE SEQUENCE [LARGE SCALE GENOMIC DNA]</scope>
    <source>
        <strain evidence="15 16">HO-1</strain>
    </source>
</reference>
<evidence type="ECO:0000256" key="13">
    <source>
        <dbReference type="PIRNR" id="PIRNR004930"/>
    </source>
</evidence>
<evidence type="ECO:0000256" key="11">
    <source>
        <dbReference type="ARBA" id="ARBA00029774"/>
    </source>
</evidence>
<dbReference type="InterPro" id="IPR038385">
    <property type="entry name" value="Sua5/YwlC_C"/>
</dbReference>
<evidence type="ECO:0000313" key="15">
    <source>
        <dbReference type="EMBL" id="QXX78162.1"/>
    </source>
</evidence>
<sequence length="342" mass="36273">MTDTTTPGPSEQQIEQAAHVLAQGGLVAFPTETVYGLGADAENPAAVQLIYKAKGRPANHPLIVHVAPGADLRYWVKDIPAVAQQLIDAFWPGPLTLILPRNPAIPDTVSGGQSSIGIRCPSHPVAQALLKRMAELKPSGQAGVAAPSANKFGQVSPTAASHVRDEFVDMGPDQLLIVEAGPSEVGIESTIVDVSRTHQGVGAVLLRPGHITAAMIAEVIGYEPASPDQQAPQVSGSLKAHYAPRTPLSLFDEDSVPAVQAALAQGGKQAIVAFAAMPPFLADVHDWYVCSSDAQAYAQDLYAMLRRLDQGQYQHIWVQRCPDTPDWQAVNDRLGRAAAAFE</sequence>
<dbReference type="PROSITE" id="PS51163">
    <property type="entry name" value="YRDC"/>
    <property type="match status" value="1"/>
</dbReference>
<name>A0ABX8SSQ9_9BURK</name>